<dbReference type="RefSeq" id="XP_024705995.1">
    <property type="nucleotide sequence ID" value="XM_024842522.1"/>
</dbReference>
<comment type="caution">
    <text evidence="1">The sequence shown here is derived from an EMBL/GenBank/DDBJ whole genome shotgun (WGS) entry which is preliminary data.</text>
</comment>
<dbReference type="GeneID" id="36550219"/>
<evidence type="ECO:0000313" key="2">
    <source>
        <dbReference type="Proteomes" id="UP000234275"/>
    </source>
</evidence>
<dbReference type="EMBL" id="MSFO01000003">
    <property type="protein sequence ID" value="PLB50693.1"/>
    <property type="molecule type" value="Genomic_DNA"/>
</dbReference>
<dbReference type="Proteomes" id="UP000234275">
    <property type="component" value="Unassembled WGS sequence"/>
</dbReference>
<keyword evidence="2" id="KW-1185">Reference proteome</keyword>
<evidence type="ECO:0000313" key="1">
    <source>
        <dbReference type="EMBL" id="PLB50693.1"/>
    </source>
</evidence>
<organism evidence="1 2">
    <name type="scientific">Aspergillus steynii IBT 23096</name>
    <dbReference type="NCBI Taxonomy" id="1392250"/>
    <lineage>
        <taxon>Eukaryota</taxon>
        <taxon>Fungi</taxon>
        <taxon>Dikarya</taxon>
        <taxon>Ascomycota</taxon>
        <taxon>Pezizomycotina</taxon>
        <taxon>Eurotiomycetes</taxon>
        <taxon>Eurotiomycetidae</taxon>
        <taxon>Eurotiales</taxon>
        <taxon>Aspergillaceae</taxon>
        <taxon>Aspergillus</taxon>
        <taxon>Aspergillus subgen. Circumdati</taxon>
    </lineage>
</organism>
<dbReference type="VEuPathDB" id="FungiDB:P170DRAFT_151557"/>
<dbReference type="AlphaFoldDB" id="A0A2I2GCT4"/>
<gene>
    <name evidence="1" type="ORF">P170DRAFT_151557</name>
</gene>
<reference evidence="1 2" key="1">
    <citation type="submission" date="2016-12" db="EMBL/GenBank/DDBJ databases">
        <title>The genomes of Aspergillus section Nigri reveals drivers in fungal speciation.</title>
        <authorList>
            <consortium name="DOE Joint Genome Institute"/>
            <person name="Vesth T.C."/>
            <person name="Nybo J."/>
            <person name="Theobald S."/>
            <person name="Brandl J."/>
            <person name="Frisvad J.C."/>
            <person name="Nielsen K.F."/>
            <person name="Lyhne E.K."/>
            <person name="Kogle M.E."/>
            <person name="Kuo A."/>
            <person name="Riley R."/>
            <person name="Clum A."/>
            <person name="Nolan M."/>
            <person name="Lipzen A."/>
            <person name="Salamov A."/>
            <person name="Henrissat B."/>
            <person name="Wiebenga A."/>
            <person name="De Vries R.P."/>
            <person name="Grigoriev I.V."/>
            <person name="Mortensen U.H."/>
            <person name="Andersen M.R."/>
            <person name="Baker S.E."/>
        </authorList>
    </citation>
    <scope>NUCLEOTIDE SEQUENCE [LARGE SCALE GENOMIC DNA]</scope>
    <source>
        <strain evidence="1 2">IBT 23096</strain>
    </source>
</reference>
<name>A0A2I2GCT4_9EURO</name>
<sequence length="104" mass="11264">MFSLSRTILYLPACGSGMRLLTAVAQGNVNAPRRIFLGKAERLTMSMIALICLSCSYMTRLSAGKTAGPAPVERSKLKSRIMGSTPICSLETTEETQVGDCRIY</sequence>
<accession>A0A2I2GCT4</accession>
<protein>
    <submittedName>
        <fullName evidence="1">Uncharacterized protein</fullName>
    </submittedName>
</protein>
<proteinExistence type="predicted"/>